<keyword evidence="4" id="KW-1185">Reference proteome</keyword>
<sequence>MLIEVVDMYMPLNHKRVKKQNQPAWMSDEIMNSIRNKDNLLKKARKSNIPADWALYKHARCKTTNMIKFYKRQFIQESIENNQGNPMGIWKVLKSLSGKKNNPITIDELKVNDAVVKDKAEIAEAMNDAFINIASRISQGNQNNAEFDGGKLVDFVKLKIALLSPKRRRKWFIMDKDPSQRSLAAKTAIKEEGCELFCIPARSPDLNPIENMFHIVKKQLDAQNTKVSSTGIVSTFCRLMNYSISSGTFPIKWKTAKVTPLHKSGSRDDADNYRPISILPVISKVLEKHAATSFYKYLQDHNLLYKFQSGFRANHSTETALINLVDGFLFNMDDDKVTCLTFIDFKKAFDLINKSQNSAEKACNLWGRRIINCLVYIVSIRRKTVC</sequence>
<dbReference type="InterPro" id="IPR038717">
    <property type="entry name" value="Tc1-like_DDE_dom"/>
</dbReference>
<protein>
    <submittedName>
        <fullName evidence="3">Uncharacterized protein</fullName>
    </submittedName>
</protein>
<evidence type="ECO:0000259" key="2">
    <source>
        <dbReference type="Pfam" id="PF13358"/>
    </source>
</evidence>
<dbReference type="GO" id="GO:0006259">
    <property type="term" value="P:DNA metabolic process"/>
    <property type="evidence" value="ECO:0007669"/>
    <property type="project" value="UniProtKB-ARBA"/>
</dbReference>
<dbReference type="Gene3D" id="3.30.420.10">
    <property type="entry name" value="Ribonuclease H-like superfamily/Ribonuclease H"/>
    <property type="match status" value="1"/>
</dbReference>
<accession>A0A6S7J772</accession>
<evidence type="ECO:0000313" key="3">
    <source>
        <dbReference type="EMBL" id="CAB4025824.1"/>
    </source>
</evidence>
<organism evidence="3 4">
    <name type="scientific">Paramuricea clavata</name>
    <name type="common">Red gorgonian</name>
    <name type="synonym">Violescent sea-whip</name>
    <dbReference type="NCBI Taxonomy" id="317549"/>
    <lineage>
        <taxon>Eukaryota</taxon>
        <taxon>Metazoa</taxon>
        <taxon>Cnidaria</taxon>
        <taxon>Anthozoa</taxon>
        <taxon>Octocorallia</taxon>
        <taxon>Malacalcyonacea</taxon>
        <taxon>Plexauridae</taxon>
        <taxon>Paramuricea</taxon>
    </lineage>
</organism>
<feature type="domain" description="Tc1-like transposase DDE" evidence="2">
    <location>
        <begin position="162"/>
        <end position="222"/>
    </location>
</feature>
<dbReference type="PANTHER" id="PTHR47510">
    <property type="entry name" value="REVERSE TRANSCRIPTASE DOMAIN-CONTAINING PROTEIN"/>
    <property type="match status" value="1"/>
</dbReference>
<dbReference type="GO" id="GO:0003676">
    <property type="term" value="F:nucleic acid binding"/>
    <property type="evidence" value="ECO:0007669"/>
    <property type="project" value="InterPro"/>
</dbReference>
<gene>
    <name evidence="3" type="ORF">PACLA_8A017400</name>
</gene>
<proteinExistence type="predicted"/>
<dbReference type="InterPro" id="IPR000477">
    <property type="entry name" value="RT_dom"/>
</dbReference>
<reference evidence="3" key="1">
    <citation type="submission" date="2020-04" db="EMBL/GenBank/DDBJ databases">
        <authorList>
            <person name="Alioto T."/>
            <person name="Alioto T."/>
            <person name="Gomez Garrido J."/>
        </authorList>
    </citation>
    <scope>NUCLEOTIDE SEQUENCE</scope>
    <source>
        <strain evidence="3">A484AB</strain>
    </source>
</reference>
<dbReference type="Pfam" id="PF00078">
    <property type="entry name" value="RVT_1"/>
    <property type="match status" value="1"/>
</dbReference>
<dbReference type="Proteomes" id="UP001152795">
    <property type="component" value="Unassembled WGS sequence"/>
</dbReference>
<dbReference type="SUPFAM" id="SSF56672">
    <property type="entry name" value="DNA/RNA polymerases"/>
    <property type="match status" value="1"/>
</dbReference>
<dbReference type="AlphaFoldDB" id="A0A6S7J772"/>
<evidence type="ECO:0000259" key="1">
    <source>
        <dbReference type="Pfam" id="PF00078"/>
    </source>
</evidence>
<dbReference type="InterPro" id="IPR036397">
    <property type="entry name" value="RNaseH_sf"/>
</dbReference>
<name>A0A6S7J772_PARCT</name>
<dbReference type="OrthoDB" id="407509at2759"/>
<dbReference type="InterPro" id="IPR043502">
    <property type="entry name" value="DNA/RNA_pol_sf"/>
</dbReference>
<comment type="caution">
    <text evidence="3">The sequence shown here is derived from an EMBL/GenBank/DDBJ whole genome shotgun (WGS) entry which is preliminary data.</text>
</comment>
<dbReference type="PANTHER" id="PTHR47510:SF3">
    <property type="entry name" value="ENDO_EXONUCLEASE_PHOSPHATASE DOMAIN-CONTAINING PROTEIN"/>
    <property type="match status" value="1"/>
</dbReference>
<dbReference type="EMBL" id="CACRXK020013841">
    <property type="protein sequence ID" value="CAB4025824.1"/>
    <property type="molecule type" value="Genomic_DNA"/>
</dbReference>
<feature type="domain" description="Reverse transcriptase" evidence="1">
    <location>
        <begin position="265"/>
        <end position="359"/>
    </location>
</feature>
<dbReference type="Pfam" id="PF13358">
    <property type="entry name" value="DDE_3"/>
    <property type="match status" value="1"/>
</dbReference>
<evidence type="ECO:0000313" key="4">
    <source>
        <dbReference type="Proteomes" id="UP001152795"/>
    </source>
</evidence>